<dbReference type="EC" id="3.5.1.2" evidence="12"/>
<keyword evidence="16" id="KW-1185">Reference proteome</keyword>
<comment type="subunit">
    <text evidence="3 12">Heterodimer of HisH and HisF.</text>
</comment>
<dbReference type="OrthoDB" id="9807137at2"/>
<protein>
    <recommendedName>
        <fullName evidence="12">Imidazole glycerol phosphate synthase subunit HisH</fullName>
        <ecNumber evidence="12">4.3.2.10</ecNumber>
    </recommendedName>
    <alternativeName>
        <fullName evidence="12">IGP synthase glutaminase subunit</fullName>
        <ecNumber evidence="12">3.5.1.2</ecNumber>
    </alternativeName>
    <alternativeName>
        <fullName evidence="12">IGP synthase subunit HisH</fullName>
    </alternativeName>
    <alternativeName>
        <fullName evidence="12">ImGP synthase subunit HisH</fullName>
        <shortName evidence="12">IGPS subunit HisH</shortName>
    </alternativeName>
</protein>
<dbReference type="AlphaFoldDB" id="A0A379MPE1"/>
<evidence type="ECO:0000256" key="1">
    <source>
        <dbReference type="ARBA" id="ARBA00004496"/>
    </source>
</evidence>
<dbReference type="SUPFAM" id="SSF52317">
    <property type="entry name" value="Class I glutamine amidotransferase-like"/>
    <property type="match status" value="1"/>
</dbReference>
<dbReference type="HAMAP" id="MF_00278">
    <property type="entry name" value="HisH"/>
    <property type="match status" value="1"/>
</dbReference>
<dbReference type="UniPathway" id="UPA00031">
    <property type="reaction ID" value="UER00010"/>
</dbReference>
<evidence type="ECO:0000256" key="2">
    <source>
        <dbReference type="ARBA" id="ARBA00005091"/>
    </source>
</evidence>
<keyword evidence="4 12" id="KW-0963">Cytoplasm</keyword>
<keyword evidence="6 12" id="KW-0378">Hydrolase</keyword>
<dbReference type="InterPro" id="IPR010139">
    <property type="entry name" value="Imidazole-glycPsynth_HisH"/>
</dbReference>
<comment type="function">
    <text evidence="12">IGPS catalyzes the conversion of PRFAR and glutamine to IGP, AICAR and glutamate. The HisH subunit catalyzes the hydrolysis of glutamine to glutamate and ammonia as part of the synthesis of IGP and AICAR. The resulting ammonia molecule is channeled to the active site of HisF.</text>
</comment>
<evidence type="ECO:0000259" key="14">
    <source>
        <dbReference type="Pfam" id="PF00117"/>
    </source>
</evidence>
<comment type="pathway">
    <text evidence="2 12">Amino-acid biosynthesis; L-histidine biosynthesis; L-histidine from 5-phospho-alpha-D-ribose 1-diphosphate: step 5/9.</text>
</comment>
<dbReference type="NCBIfam" id="TIGR01855">
    <property type="entry name" value="IMP_synth_hisH"/>
    <property type="match status" value="1"/>
</dbReference>
<dbReference type="RefSeq" id="WP_027290429.1">
    <property type="nucleotide sequence ID" value="NZ_CALVFX010000002.1"/>
</dbReference>
<evidence type="ECO:0000256" key="11">
    <source>
        <dbReference type="ARBA" id="ARBA00049534"/>
    </source>
</evidence>
<evidence type="ECO:0000313" key="16">
    <source>
        <dbReference type="Proteomes" id="UP000255233"/>
    </source>
</evidence>
<feature type="domain" description="Glutamine amidotransferase" evidence="14">
    <location>
        <begin position="4"/>
        <end position="192"/>
    </location>
</feature>
<dbReference type="InterPro" id="IPR029062">
    <property type="entry name" value="Class_I_gatase-like"/>
</dbReference>
<evidence type="ECO:0000256" key="10">
    <source>
        <dbReference type="ARBA" id="ARBA00047838"/>
    </source>
</evidence>
<evidence type="ECO:0000313" key="15">
    <source>
        <dbReference type="EMBL" id="SUE33594.1"/>
    </source>
</evidence>
<evidence type="ECO:0000256" key="7">
    <source>
        <dbReference type="ARBA" id="ARBA00022962"/>
    </source>
</evidence>
<dbReference type="STRING" id="880526.GCA_000427365_00642"/>
<keyword evidence="15" id="KW-0328">Glycosyltransferase</keyword>
<dbReference type="InterPro" id="IPR017926">
    <property type="entry name" value="GATASE"/>
</dbReference>
<dbReference type="PIRSF" id="PIRSF000495">
    <property type="entry name" value="Amidotransf_hisH"/>
    <property type="match status" value="1"/>
</dbReference>
<dbReference type="Pfam" id="PF00117">
    <property type="entry name" value="GATase"/>
    <property type="match status" value="1"/>
</dbReference>
<feature type="active site" evidence="12 13">
    <location>
        <position position="176"/>
    </location>
</feature>
<keyword evidence="8 12" id="KW-0368">Histidine biosynthesis</keyword>
<evidence type="ECO:0000256" key="9">
    <source>
        <dbReference type="ARBA" id="ARBA00023239"/>
    </source>
</evidence>
<evidence type="ECO:0000256" key="13">
    <source>
        <dbReference type="PIRSR" id="PIRSR000495-1"/>
    </source>
</evidence>
<dbReference type="PROSITE" id="PS51273">
    <property type="entry name" value="GATASE_TYPE_1"/>
    <property type="match status" value="1"/>
</dbReference>
<keyword evidence="7 12" id="KW-0315">Glutamine amidotransferase</keyword>
<dbReference type="Gene3D" id="3.40.50.880">
    <property type="match status" value="1"/>
</dbReference>
<dbReference type="CDD" id="cd01748">
    <property type="entry name" value="GATase1_IGP_Synthase"/>
    <property type="match status" value="1"/>
</dbReference>
<dbReference type="GO" id="GO:0000105">
    <property type="term" value="P:L-histidine biosynthetic process"/>
    <property type="evidence" value="ECO:0007669"/>
    <property type="project" value="UniProtKB-UniRule"/>
</dbReference>
<dbReference type="EC" id="4.3.2.10" evidence="12"/>
<dbReference type="GO" id="GO:0000107">
    <property type="term" value="F:imidazoleglycerol-phosphate synthase activity"/>
    <property type="evidence" value="ECO:0007669"/>
    <property type="project" value="UniProtKB-UniRule"/>
</dbReference>
<dbReference type="EMBL" id="UGVL01000001">
    <property type="protein sequence ID" value="SUE33594.1"/>
    <property type="molecule type" value="Genomic_DNA"/>
</dbReference>
<evidence type="ECO:0000256" key="5">
    <source>
        <dbReference type="ARBA" id="ARBA00022605"/>
    </source>
</evidence>
<name>A0A379MPE1_9BACT</name>
<comment type="subcellular location">
    <subcellularLocation>
        <location evidence="1 12">Cytoplasm</location>
    </subcellularLocation>
</comment>
<feature type="active site" description="Nucleophile" evidence="12 13">
    <location>
        <position position="76"/>
    </location>
</feature>
<evidence type="ECO:0000256" key="3">
    <source>
        <dbReference type="ARBA" id="ARBA00011152"/>
    </source>
</evidence>
<dbReference type="PROSITE" id="PS51274">
    <property type="entry name" value="GATASE_COBBQ"/>
    <property type="match status" value="1"/>
</dbReference>
<dbReference type="GO" id="GO:0004359">
    <property type="term" value="F:glutaminase activity"/>
    <property type="evidence" value="ECO:0007669"/>
    <property type="project" value="UniProtKB-EC"/>
</dbReference>
<evidence type="ECO:0000256" key="4">
    <source>
        <dbReference type="ARBA" id="ARBA00022490"/>
    </source>
</evidence>
<dbReference type="FunFam" id="3.40.50.880:FF:000009">
    <property type="entry name" value="Imidazole glycerol phosphate synthase subunit HisH"/>
    <property type="match status" value="1"/>
</dbReference>
<accession>A0A379MPE1</accession>
<proteinExistence type="inferred from homology"/>
<keyword evidence="5 12" id="KW-0028">Amino-acid biosynthesis</keyword>
<dbReference type="GO" id="GO:0005737">
    <property type="term" value="C:cytoplasm"/>
    <property type="evidence" value="ECO:0007669"/>
    <property type="project" value="UniProtKB-SubCell"/>
</dbReference>
<keyword evidence="15" id="KW-0808">Transferase</keyword>
<dbReference type="PANTHER" id="PTHR42701">
    <property type="entry name" value="IMIDAZOLE GLYCEROL PHOSPHATE SYNTHASE SUBUNIT HISH"/>
    <property type="match status" value="1"/>
</dbReference>
<feature type="active site" evidence="12 13">
    <location>
        <position position="178"/>
    </location>
</feature>
<evidence type="ECO:0000256" key="8">
    <source>
        <dbReference type="ARBA" id="ARBA00023102"/>
    </source>
</evidence>
<comment type="catalytic activity">
    <reaction evidence="11 12">
        <text>L-glutamine + H2O = L-glutamate + NH4(+)</text>
        <dbReference type="Rhea" id="RHEA:15889"/>
        <dbReference type="ChEBI" id="CHEBI:15377"/>
        <dbReference type="ChEBI" id="CHEBI:28938"/>
        <dbReference type="ChEBI" id="CHEBI:29985"/>
        <dbReference type="ChEBI" id="CHEBI:58359"/>
        <dbReference type="EC" id="3.5.1.2"/>
    </reaction>
</comment>
<dbReference type="GO" id="GO:0016829">
    <property type="term" value="F:lyase activity"/>
    <property type="evidence" value="ECO:0007669"/>
    <property type="project" value="UniProtKB-KW"/>
</dbReference>
<evidence type="ECO:0000256" key="12">
    <source>
        <dbReference type="HAMAP-Rule" id="MF_00278"/>
    </source>
</evidence>
<gene>
    <name evidence="12 15" type="primary">hisH</name>
    <name evidence="15" type="ORF">NCTC11190_00804</name>
</gene>
<organism evidence="15 16">
    <name type="scientific">Rikenella microfusus</name>
    <dbReference type="NCBI Taxonomy" id="28139"/>
    <lineage>
        <taxon>Bacteria</taxon>
        <taxon>Pseudomonadati</taxon>
        <taxon>Bacteroidota</taxon>
        <taxon>Bacteroidia</taxon>
        <taxon>Bacteroidales</taxon>
        <taxon>Rikenellaceae</taxon>
        <taxon>Rikenella</taxon>
    </lineage>
</organism>
<evidence type="ECO:0000256" key="6">
    <source>
        <dbReference type="ARBA" id="ARBA00022801"/>
    </source>
</evidence>
<dbReference type="Proteomes" id="UP000255233">
    <property type="component" value="Unassembled WGS sequence"/>
</dbReference>
<reference evidence="15 16" key="1">
    <citation type="submission" date="2018-06" db="EMBL/GenBank/DDBJ databases">
        <authorList>
            <consortium name="Pathogen Informatics"/>
            <person name="Doyle S."/>
        </authorList>
    </citation>
    <scope>NUCLEOTIDE SEQUENCE [LARGE SCALE GENOMIC DNA]</scope>
    <source>
        <strain evidence="15 16">NCTC11190</strain>
    </source>
</reference>
<sequence>MVTIIDYDTGNLRSVVNALERLGADYTLTADPAAVRNAERVLLPGVGEASAAMGRLREKGLVETLKNLECPVLGICLGMQLLCARSEEGDTECLGIFPNRVRRFPPRIGLKVPHVGWNSIHRLRSPLYEGIEEGEYVYYVHSYAAETNACTAATTDYGGPFSGSLCRDNYFGCQFHPEKSGAAGRRILANFLSL</sequence>
<keyword evidence="9 12" id="KW-0456">Lyase</keyword>
<dbReference type="PANTHER" id="PTHR42701:SF1">
    <property type="entry name" value="IMIDAZOLE GLYCEROL PHOSPHATE SYNTHASE SUBUNIT HISH"/>
    <property type="match status" value="1"/>
</dbReference>
<comment type="catalytic activity">
    <reaction evidence="10 12">
        <text>5-[(5-phospho-1-deoxy-D-ribulos-1-ylimino)methylamino]-1-(5-phospho-beta-D-ribosyl)imidazole-4-carboxamide + L-glutamine = D-erythro-1-(imidazol-4-yl)glycerol 3-phosphate + 5-amino-1-(5-phospho-beta-D-ribosyl)imidazole-4-carboxamide + L-glutamate + H(+)</text>
        <dbReference type="Rhea" id="RHEA:24793"/>
        <dbReference type="ChEBI" id="CHEBI:15378"/>
        <dbReference type="ChEBI" id="CHEBI:29985"/>
        <dbReference type="ChEBI" id="CHEBI:58278"/>
        <dbReference type="ChEBI" id="CHEBI:58359"/>
        <dbReference type="ChEBI" id="CHEBI:58475"/>
        <dbReference type="ChEBI" id="CHEBI:58525"/>
        <dbReference type="EC" id="4.3.2.10"/>
    </reaction>
</comment>